<evidence type="ECO:0000256" key="6">
    <source>
        <dbReference type="SAM" id="SignalP"/>
    </source>
</evidence>
<dbReference type="InterPro" id="IPR014718">
    <property type="entry name" value="GH-type_carb-bd"/>
</dbReference>
<accession>D1PTC2</accession>
<feature type="signal peptide" evidence="6">
    <location>
        <begin position="1"/>
        <end position="21"/>
    </location>
</feature>
<evidence type="ECO:0000313" key="11">
    <source>
        <dbReference type="Proteomes" id="UP000003160"/>
    </source>
</evidence>
<dbReference type="Gene3D" id="3.20.20.70">
    <property type="entry name" value="Aldolase class I"/>
    <property type="match status" value="1"/>
</dbReference>
<dbReference type="EMBL" id="ACKS01000014">
    <property type="protein sequence ID" value="EFA45346.1"/>
    <property type="molecule type" value="Genomic_DNA"/>
</dbReference>
<feature type="domain" description="Glycosyl-hydrolase 97 catalytic" evidence="7">
    <location>
        <begin position="303"/>
        <end position="457"/>
    </location>
</feature>
<sequence>MNRIPKPLTLLLLFFCIQSAAQDICLSSPNGRLKAIISSTPSLSLQITLDDQTLMDKSPIGLILNNGTEIGQLRVPKSVRPTTLSEEIISPFHRQKSFRSQANELRLRLNNDFGITFRVYDEGVAYRFHYQGKKENVIKNEIAKYRFGNKRKAWLAYSTSHGDPFAMGFQNIYHETTLDTARRQLAFLPATVDCGKAKVTILESALHHYPGMFVKADGDNLVAVFPPYPKTMARHDWRNMTYVAERHDFIAKNKGSHQFPWRIFAVSEADTDMPTNNLVYALAEPSRLKNTDWIKPGKVAWDWWNDWNLKGVDFKAGINTETYKYYIDFAAKHHLEYIILDEGWYDSNRGDIMHPIADVDLSELIEYGRQKGVGIVLWAVFNVMDENLETICRHYANMGIKGFKVDFLDRNDQTANEMVERLADCAARNQLLLDFHGFYTPAGLNRTYPNILNYEGVFGMEEVKWGKLKNDHPRYDVTFPFIRMMAGQVDFTPGAMRNGSRRDWLASYSKPMSQGTRAHQAATYIVYDSPFTMLADTPTSYEAEPDYTAFIAALPTVFDETEVLQGKIGDFIVTLREKDHLYYIGGMTNWDERDITIDLSFLPKNIQFTATILSDGINANKNAEDYKLNRHTVNSSSTLNLHLASGGGFVVTLEPVTR</sequence>
<gene>
    <name evidence="10" type="ORF">HMPREF0645_0207</name>
</gene>
<keyword evidence="5" id="KW-0326">Glycosidase</keyword>
<proteinExistence type="predicted"/>
<evidence type="ECO:0000259" key="8">
    <source>
        <dbReference type="Pfam" id="PF14508"/>
    </source>
</evidence>
<dbReference type="PANTHER" id="PTHR35803">
    <property type="entry name" value="GLUCAN 1,4-ALPHA-GLUCOSIDASE SUSB-RELATED"/>
    <property type="match status" value="1"/>
</dbReference>
<keyword evidence="3" id="KW-0378">Hydrolase</keyword>
<dbReference type="PANTHER" id="PTHR35803:SF2">
    <property type="entry name" value="RETAINING ALPHA-GALACTOSIDASE"/>
    <property type="match status" value="1"/>
</dbReference>
<dbReference type="InterPro" id="IPR019563">
    <property type="entry name" value="GH97_catalytic"/>
</dbReference>
<evidence type="ECO:0000259" key="7">
    <source>
        <dbReference type="Pfam" id="PF10566"/>
    </source>
</evidence>
<feature type="domain" description="Glycosyl-hydrolase 97 C-terminal oligomerisation" evidence="9">
    <location>
        <begin position="558"/>
        <end position="653"/>
    </location>
</feature>
<evidence type="ECO:0008006" key="12">
    <source>
        <dbReference type="Google" id="ProtNLM"/>
    </source>
</evidence>
<keyword evidence="11" id="KW-1185">Reference proteome</keyword>
<dbReference type="InterPro" id="IPR017853">
    <property type="entry name" value="GH"/>
</dbReference>
<dbReference type="Gene3D" id="2.60.40.1180">
    <property type="entry name" value="Golgi alpha-mannosidase II"/>
    <property type="match status" value="1"/>
</dbReference>
<dbReference type="Pfam" id="PF14508">
    <property type="entry name" value="GH97_N"/>
    <property type="match status" value="1"/>
</dbReference>
<dbReference type="Pfam" id="PF10566">
    <property type="entry name" value="Glyco_hydro_97"/>
    <property type="match status" value="1"/>
</dbReference>
<dbReference type="RefSeq" id="WP_007174556.1">
    <property type="nucleotide sequence ID" value="NZ_GG704782.1"/>
</dbReference>
<comment type="subunit">
    <text evidence="2">Monomer.</text>
</comment>
<evidence type="ECO:0000256" key="3">
    <source>
        <dbReference type="ARBA" id="ARBA00022801"/>
    </source>
</evidence>
<dbReference type="Gene3D" id="2.70.98.10">
    <property type="match status" value="1"/>
</dbReference>
<dbReference type="OrthoDB" id="1109141at2"/>
<dbReference type="InterPro" id="IPR029483">
    <property type="entry name" value="GH97_C"/>
</dbReference>
<evidence type="ECO:0000256" key="5">
    <source>
        <dbReference type="ARBA" id="ARBA00023295"/>
    </source>
</evidence>
<dbReference type="InterPro" id="IPR052720">
    <property type="entry name" value="Glycosyl_hydrolase_97"/>
</dbReference>
<dbReference type="GO" id="GO:0016798">
    <property type="term" value="F:hydrolase activity, acting on glycosyl bonds"/>
    <property type="evidence" value="ECO:0007669"/>
    <property type="project" value="UniProtKB-KW"/>
</dbReference>
<comment type="caution">
    <text evidence="10">The sequence shown here is derived from an EMBL/GenBank/DDBJ whole genome shotgun (WGS) entry which is preliminary data.</text>
</comment>
<feature type="domain" description="Glycosyl-hydrolase 97 N-terminal" evidence="8">
    <location>
        <begin position="26"/>
        <end position="285"/>
    </location>
</feature>
<dbReference type="AlphaFoldDB" id="D1PTC2"/>
<comment type="cofactor">
    <cofactor evidence="1">
        <name>Ca(2+)</name>
        <dbReference type="ChEBI" id="CHEBI:29108"/>
    </cofactor>
</comment>
<dbReference type="GO" id="GO:0030246">
    <property type="term" value="F:carbohydrate binding"/>
    <property type="evidence" value="ECO:0007669"/>
    <property type="project" value="InterPro"/>
</dbReference>
<organism evidence="10 11">
    <name type="scientific">Hallella bergensis DSM 17361</name>
    <dbReference type="NCBI Taxonomy" id="585502"/>
    <lineage>
        <taxon>Bacteria</taxon>
        <taxon>Pseudomonadati</taxon>
        <taxon>Bacteroidota</taxon>
        <taxon>Bacteroidia</taxon>
        <taxon>Bacteroidales</taxon>
        <taxon>Prevotellaceae</taxon>
        <taxon>Hallella</taxon>
    </lineage>
</organism>
<protein>
    <recommendedName>
        <fullName evidence="12">Alpha-galactosidase</fullName>
    </recommendedName>
</protein>
<dbReference type="InterPro" id="IPR013780">
    <property type="entry name" value="Glyco_hydro_b"/>
</dbReference>
<keyword evidence="4" id="KW-0106">Calcium</keyword>
<evidence type="ECO:0000256" key="1">
    <source>
        <dbReference type="ARBA" id="ARBA00001913"/>
    </source>
</evidence>
<evidence type="ECO:0000256" key="4">
    <source>
        <dbReference type="ARBA" id="ARBA00022837"/>
    </source>
</evidence>
<dbReference type="InterPro" id="IPR013785">
    <property type="entry name" value="Aldolase_TIM"/>
</dbReference>
<dbReference type="eggNOG" id="COG4948">
    <property type="taxonomic scope" value="Bacteria"/>
</dbReference>
<keyword evidence="6" id="KW-0732">Signal</keyword>
<evidence type="ECO:0000256" key="2">
    <source>
        <dbReference type="ARBA" id="ARBA00011245"/>
    </source>
</evidence>
<feature type="chain" id="PRO_5003025843" description="Alpha-galactosidase" evidence="6">
    <location>
        <begin position="22"/>
        <end position="658"/>
    </location>
</feature>
<dbReference type="Pfam" id="PF14509">
    <property type="entry name" value="GH97_C"/>
    <property type="match status" value="1"/>
</dbReference>
<dbReference type="SUPFAM" id="SSF51445">
    <property type="entry name" value="(Trans)glycosidases"/>
    <property type="match status" value="1"/>
</dbReference>
<dbReference type="Proteomes" id="UP000003160">
    <property type="component" value="Unassembled WGS sequence"/>
</dbReference>
<dbReference type="HOGENOM" id="CLU_011166_0_0_10"/>
<evidence type="ECO:0000313" key="10">
    <source>
        <dbReference type="EMBL" id="EFA45346.1"/>
    </source>
</evidence>
<dbReference type="InterPro" id="IPR029486">
    <property type="entry name" value="GH97_N"/>
</dbReference>
<name>D1PTC2_9BACT</name>
<evidence type="ECO:0000259" key="9">
    <source>
        <dbReference type="Pfam" id="PF14509"/>
    </source>
</evidence>
<reference evidence="10 11" key="1">
    <citation type="submission" date="2009-10" db="EMBL/GenBank/DDBJ databases">
        <authorList>
            <person name="Qin X."/>
            <person name="Bachman B."/>
            <person name="Battles P."/>
            <person name="Bell A."/>
            <person name="Bess C."/>
            <person name="Bickham C."/>
            <person name="Chaboub L."/>
            <person name="Chen D."/>
            <person name="Coyle M."/>
            <person name="Deiros D.R."/>
            <person name="Dinh H."/>
            <person name="Forbes L."/>
            <person name="Fowler G."/>
            <person name="Francisco L."/>
            <person name="Fu Q."/>
            <person name="Gubbala S."/>
            <person name="Hale W."/>
            <person name="Han Y."/>
            <person name="Hemphill L."/>
            <person name="Highlander S.K."/>
            <person name="Hirani K."/>
            <person name="Hogues M."/>
            <person name="Jackson L."/>
            <person name="Jakkamsetti A."/>
            <person name="Javaid M."/>
            <person name="Jiang H."/>
            <person name="Korchina V."/>
            <person name="Kovar C."/>
            <person name="Lara F."/>
            <person name="Lee S."/>
            <person name="Mata R."/>
            <person name="Mathew T."/>
            <person name="Moen C."/>
            <person name="Morales K."/>
            <person name="Munidasa M."/>
            <person name="Nazareth L."/>
            <person name="Ngo R."/>
            <person name="Nguyen L."/>
            <person name="Okwuonu G."/>
            <person name="Ongeri F."/>
            <person name="Patil S."/>
            <person name="Petrosino J."/>
            <person name="Pham C."/>
            <person name="Pham P."/>
            <person name="Pu L.-L."/>
            <person name="Puazo M."/>
            <person name="Raj R."/>
            <person name="Reid J."/>
            <person name="Rouhana J."/>
            <person name="Saada N."/>
            <person name="Shang Y."/>
            <person name="Simmons D."/>
            <person name="Thornton R."/>
            <person name="Warren J."/>
            <person name="Weissenberger G."/>
            <person name="Zhang J."/>
            <person name="Zhang L."/>
            <person name="Zhou C."/>
            <person name="Zhu D."/>
            <person name="Muzny D."/>
            <person name="Worley K."/>
            <person name="Gibbs R."/>
        </authorList>
    </citation>
    <scope>NUCLEOTIDE SEQUENCE [LARGE SCALE GENOMIC DNA]</scope>
    <source>
        <strain evidence="10 11">DSM 17361</strain>
    </source>
</reference>